<accession>A0A0C2XQ94</accession>
<organism evidence="1 2">
    <name type="scientific">Hebeloma cylindrosporum</name>
    <dbReference type="NCBI Taxonomy" id="76867"/>
    <lineage>
        <taxon>Eukaryota</taxon>
        <taxon>Fungi</taxon>
        <taxon>Dikarya</taxon>
        <taxon>Basidiomycota</taxon>
        <taxon>Agaricomycotina</taxon>
        <taxon>Agaricomycetes</taxon>
        <taxon>Agaricomycetidae</taxon>
        <taxon>Agaricales</taxon>
        <taxon>Agaricineae</taxon>
        <taxon>Hymenogastraceae</taxon>
        <taxon>Hebeloma</taxon>
    </lineage>
</organism>
<evidence type="ECO:0000313" key="1">
    <source>
        <dbReference type="EMBL" id="KIM39793.1"/>
    </source>
</evidence>
<dbReference type="Proteomes" id="UP000053424">
    <property type="component" value="Unassembled WGS sequence"/>
</dbReference>
<dbReference type="EMBL" id="KN831784">
    <property type="protein sequence ID" value="KIM39793.1"/>
    <property type="molecule type" value="Genomic_DNA"/>
</dbReference>
<dbReference type="HOGENOM" id="CLU_2904415_0_0_1"/>
<reference evidence="2" key="2">
    <citation type="submission" date="2015-01" db="EMBL/GenBank/DDBJ databases">
        <title>Evolutionary Origins and Diversification of the Mycorrhizal Mutualists.</title>
        <authorList>
            <consortium name="DOE Joint Genome Institute"/>
            <consortium name="Mycorrhizal Genomics Consortium"/>
            <person name="Kohler A."/>
            <person name="Kuo A."/>
            <person name="Nagy L.G."/>
            <person name="Floudas D."/>
            <person name="Copeland A."/>
            <person name="Barry K.W."/>
            <person name="Cichocki N."/>
            <person name="Veneault-Fourrey C."/>
            <person name="LaButti K."/>
            <person name="Lindquist E.A."/>
            <person name="Lipzen A."/>
            <person name="Lundell T."/>
            <person name="Morin E."/>
            <person name="Murat C."/>
            <person name="Riley R."/>
            <person name="Ohm R."/>
            <person name="Sun H."/>
            <person name="Tunlid A."/>
            <person name="Henrissat B."/>
            <person name="Grigoriev I.V."/>
            <person name="Hibbett D.S."/>
            <person name="Martin F."/>
        </authorList>
    </citation>
    <scope>NUCLEOTIDE SEQUENCE [LARGE SCALE GENOMIC DNA]</scope>
    <source>
        <strain evidence="2">h7</strain>
    </source>
</reference>
<evidence type="ECO:0000313" key="2">
    <source>
        <dbReference type="Proteomes" id="UP000053424"/>
    </source>
</evidence>
<name>A0A0C2XQ94_HEBCY</name>
<sequence length="62" mass="7010">MHTPGQEDAYDDDDFNFPRTKFATIAAQPWTPPTVLSAEYSPSPLANHILEFGWVCHTFTLL</sequence>
<proteinExistence type="predicted"/>
<protein>
    <submittedName>
        <fullName evidence="1">Uncharacterized protein</fullName>
    </submittedName>
</protein>
<dbReference type="AlphaFoldDB" id="A0A0C2XQ94"/>
<keyword evidence="2" id="KW-1185">Reference proteome</keyword>
<reference evidence="1 2" key="1">
    <citation type="submission" date="2014-04" db="EMBL/GenBank/DDBJ databases">
        <authorList>
            <consortium name="DOE Joint Genome Institute"/>
            <person name="Kuo A."/>
            <person name="Gay G."/>
            <person name="Dore J."/>
            <person name="Kohler A."/>
            <person name="Nagy L.G."/>
            <person name="Floudas D."/>
            <person name="Copeland A."/>
            <person name="Barry K.W."/>
            <person name="Cichocki N."/>
            <person name="Veneault-Fourrey C."/>
            <person name="LaButti K."/>
            <person name="Lindquist E.A."/>
            <person name="Lipzen A."/>
            <person name="Lundell T."/>
            <person name="Morin E."/>
            <person name="Murat C."/>
            <person name="Sun H."/>
            <person name="Tunlid A."/>
            <person name="Henrissat B."/>
            <person name="Grigoriev I.V."/>
            <person name="Hibbett D.S."/>
            <person name="Martin F."/>
            <person name="Nordberg H.P."/>
            <person name="Cantor M.N."/>
            <person name="Hua S.X."/>
        </authorList>
    </citation>
    <scope>NUCLEOTIDE SEQUENCE [LARGE SCALE GENOMIC DNA]</scope>
    <source>
        <strain evidence="2">h7</strain>
    </source>
</reference>
<gene>
    <name evidence="1" type="ORF">M413DRAFT_446719</name>
</gene>